<sequence>MKSKILLIGIDGLNLSAALASAPSIASLKSAGYFANLTMQAPTWSGPSWATLLTGSTHAQHGVSDNSFTGHKLLHRPDLLSLAYYQDQSTTTFAAAGWPPLVDPAGHGPIIHERREQAKAYRHRVLVRDGETYGYTTIDAEIYSAAKYAIENHAPDVSFVYFCGVDEAGHAFDSVGPEYATAIARIDAYVQNLLNAVQARATTQEPWLVVITTDHGHLDAGGHGGDSAAERASFVIAQGFGRANPTWPAQLEPHELTPLLLTERA</sequence>
<evidence type="ECO:0000313" key="2">
    <source>
        <dbReference type="EMBL" id="CAB4795248.1"/>
    </source>
</evidence>
<dbReference type="Pfam" id="PF01663">
    <property type="entry name" value="Phosphodiest"/>
    <property type="match status" value="1"/>
</dbReference>
<evidence type="ECO:0000313" key="4">
    <source>
        <dbReference type="EMBL" id="CAB4970811.1"/>
    </source>
</evidence>
<dbReference type="InterPro" id="IPR002591">
    <property type="entry name" value="Phosphodiest/P_Trfase"/>
</dbReference>
<accession>A0A6J7LQV2</accession>
<organism evidence="4">
    <name type="scientific">freshwater metagenome</name>
    <dbReference type="NCBI Taxonomy" id="449393"/>
    <lineage>
        <taxon>unclassified sequences</taxon>
        <taxon>metagenomes</taxon>
        <taxon>ecological metagenomes</taxon>
    </lineage>
</organism>
<evidence type="ECO:0000313" key="5">
    <source>
        <dbReference type="EMBL" id="CAB5155436.1"/>
    </source>
</evidence>
<dbReference type="AlphaFoldDB" id="A0A6J7LQV2"/>
<dbReference type="EMBL" id="CAFBRZ010000052">
    <property type="protein sequence ID" value="CAB5155436.1"/>
    <property type="molecule type" value="Genomic_DNA"/>
</dbReference>
<dbReference type="EMBL" id="CAFBOD010000003">
    <property type="protein sequence ID" value="CAB4970811.1"/>
    <property type="molecule type" value="Genomic_DNA"/>
</dbReference>
<protein>
    <submittedName>
        <fullName evidence="4">Unannotated protein</fullName>
    </submittedName>
</protein>
<evidence type="ECO:0000313" key="3">
    <source>
        <dbReference type="EMBL" id="CAB4912708.1"/>
    </source>
</evidence>
<dbReference type="PANTHER" id="PTHR10151:SF120">
    <property type="entry name" value="BIS(5'-ADENOSYL)-TRIPHOSPHATASE"/>
    <property type="match status" value="1"/>
</dbReference>
<dbReference type="PANTHER" id="PTHR10151">
    <property type="entry name" value="ECTONUCLEOTIDE PYROPHOSPHATASE/PHOSPHODIESTERASE"/>
    <property type="match status" value="1"/>
</dbReference>
<reference evidence="4" key="1">
    <citation type="submission" date="2020-05" db="EMBL/GenBank/DDBJ databases">
        <authorList>
            <person name="Chiriac C."/>
            <person name="Salcher M."/>
            <person name="Ghai R."/>
            <person name="Kavagutti S V."/>
        </authorList>
    </citation>
    <scope>NUCLEOTIDE SEQUENCE</scope>
</reference>
<dbReference type="GO" id="GO:0016787">
    <property type="term" value="F:hydrolase activity"/>
    <property type="evidence" value="ECO:0007669"/>
    <property type="project" value="UniProtKB-ARBA"/>
</dbReference>
<dbReference type="InterPro" id="IPR017850">
    <property type="entry name" value="Alkaline_phosphatase_core_sf"/>
</dbReference>
<dbReference type="EMBL" id="CAEZYE010000008">
    <property type="protein sequence ID" value="CAB4703268.1"/>
    <property type="molecule type" value="Genomic_DNA"/>
</dbReference>
<proteinExistence type="predicted"/>
<dbReference type="Gene3D" id="3.40.720.10">
    <property type="entry name" value="Alkaline Phosphatase, subunit A"/>
    <property type="match status" value="1"/>
</dbReference>
<gene>
    <name evidence="1" type="ORF">UFOPK2655_00271</name>
    <name evidence="2" type="ORF">UFOPK3077_00143</name>
    <name evidence="3" type="ORF">UFOPK3667_00142</name>
    <name evidence="4" type="ORF">UFOPK3903_00412</name>
    <name evidence="5" type="ORF">UFOPK4444_00942</name>
</gene>
<name>A0A6J7LQV2_9ZZZZ</name>
<dbReference type="EMBL" id="CAFAAS010000001">
    <property type="protein sequence ID" value="CAB4795248.1"/>
    <property type="molecule type" value="Genomic_DNA"/>
</dbReference>
<dbReference type="EMBL" id="CAFBMU010000001">
    <property type="protein sequence ID" value="CAB4912708.1"/>
    <property type="molecule type" value="Genomic_DNA"/>
</dbReference>
<evidence type="ECO:0000313" key="1">
    <source>
        <dbReference type="EMBL" id="CAB4703268.1"/>
    </source>
</evidence>
<dbReference type="SUPFAM" id="SSF53649">
    <property type="entry name" value="Alkaline phosphatase-like"/>
    <property type="match status" value="1"/>
</dbReference>